<gene>
    <name evidence="12" type="ORF">COCSUDRAFT_26177</name>
</gene>
<comment type="caution">
    <text evidence="12">The sequence shown here is derived from an EMBL/GenBank/DDBJ whole genome shotgun (WGS) entry which is preliminary data.</text>
</comment>
<keyword evidence="9" id="KW-0131">Cell cycle</keyword>
<keyword evidence="6" id="KW-0460">Magnesium</keyword>
<sequence>MNNILRASHSRIFCTQQCFPSCSRQHRSLYGRISQIRTYHFPPPISQQRSCSELAASTLHVREAVQAQPSSTSSMESEDAWFNDEPQQRSSGETSTSGRVESDLEFLELPKAQNVRVKKAEFVKSSTNMAQCPKSKLPEFAVIGRSNVGKSSLINMLTGQAALAKVSKTPGKTIYINHFLINDNWYLVDLPGYGYAQRSKASRLEWSSFTKEYFLKRETLANVLLLVDASVPVQQADLECASWLADAQVPFSLVFTKTDKRKKKCPSPRENMQTFQAALLKEFENLPLIFETDSETLKGHKELLSHVAGLL</sequence>
<dbReference type="PROSITE" id="PS51706">
    <property type="entry name" value="G_ENGB"/>
    <property type="match status" value="1"/>
</dbReference>
<dbReference type="InterPro" id="IPR019987">
    <property type="entry name" value="GTP-bd_ribosome_bio_YsxC"/>
</dbReference>
<dbReference type="Pfam" id="PF01926">
    <property type="entry name" value="MMR_HSR1"/>
    <property type="match status" value="1"/>
</dbReference>
<name>I0YJQ2_COCSC</name>
<evidence type="ECO:0000313" key="12">
    <source>
        <dbReference type="EMBL" id="EIE18621.1"/>
    </source>
</evidence>
<keyword evidence="3" id="KW-0132">Cell division</keyword>
<dbReference type="STRING" id="574566.I0YJQ2"/>
<feature type="domain" description="EngB-type G" evidence="11">
    <location>
        <begin position="136"/>
        <end position="311"/>
    </location>
</feature>
<comment type="similarity">
    <text evidence="2">Belongs to the TRAFAC class TrmE-Era-EngA-EngB-Septin-like GTPase superfamily. EngB GTPase family.</text>
</comment>
<evidence type="ECO:0000256" key="7">
    <source>
        <dbReference type="ARBA" id="ARBA00023134"/>
    </source>
</evidence>
<dbReference type="InterPro" id="IPR030393">
    <property type="entry name" value="G_ENGB_dom"/>
</dbReference>
<dbReference type="GO" id="GO:0046872">
    <property type="term" value="F:metal ion binding"/>
    <property type="evidence" value="ECO:0007669"/>
    <property type="project" value="UniProtKB-KW"/>
</dbReference>
<dbReference type="KEGG" id="csl:COCSUDRAFT_26177"/>
<dbReference type="eggNOG" id="KOG2486">
    <property type="taxonomic scope" value="Eukaryota"/>
</dbReference>
<dbReference type="OrthoDB" id="391988at2759"/>
<evidence type="ECO:0000256" key="2">
    <source>
        <dbReference type="ARBA" id="ARBA00009638"/>
    </source>
</evidence>
<keyword evidence="13" id="KW-1185">Reference proteome</keyword>
<proteinExistence type="inferred from homology"/>
<keyword evidence="4" id="KW-0479">Metal-binding</keyword>
<dbReference type="EMBL" id="AGSI01000022">
    <property type="protein sequence ID" value="EIE18621.1"/>
    <property type="molecule type" value="Genomic_DNA"/>
</dbReference>
<dbReference type="RefSeq" id="XP_005643165.1">
    <property type="nucleotide sequence ID" value="XM_005643108.1"/>
</dbReference>
<evidence type="ECO:0000256" key="6">
    <source>
        <dbReference type="ARBA" id="ARBA00022842"/>
    </source>
</evidence>
<dbReference type="GeneID" id="17036736"/>
<evidence type="ECO:0000313" key="13">
    <source>
        <dbReference type="Proteomes" id="UP000007264"/>
    </source>
</evidence>
<evidence type="ECO:0000256" key="5">
    <source>
        <dbReference type="ARBA" id="ARBA00022741"/>
    </source>
</evidence>
<dbReference type="NCBIfam" id="TIGR03598">
    <property type="entry name" value="GTPase_YsxC"/>
    <property type="match status" value="1"/>
</dbReference>
<dbReference type="CDD" id="cd01876">
    <property type="entry name" value="YihA_EngB"/>
    <property type="match status" value="1"/>
</dbReference>
<dbReference type="GO" id="GO:0005525">
    <property type="term" value="F:GTP binding"/>
    <property type="evidence" value="ECO:0007669"/>
    <property type="project" value="UniProtKB-KW"/>
</dbReference>
<keyword evidence="12" id="KW-0378">Hydrolase</keyword>
<dbReference type="GO" id="GO:0016787">
    <property type="term" value="F:hydrolase activity"/>
    <property type="evidence" value="ECO:0007669"/>
    <property type="project" value="UniProtKB-KW"/>
</dbReference>
<dbReference type="SUPFAM" id="SSF52540">
    <property type="entry name" value="P-loop containing nucleoside triphosphate hydrolases"/>
    <property type="match status" value="1"/>
</dbReference>
<protein>
    <submittedName>
        <fullName evidence="12">P-loop containing nucleoside triphosphate hydrolase protein</fullName>
    </submittedName>
</protein>
<dbReference type="InterPro" id="IPR006073">
    <property type="entry name" value="GTP-bd"/>
</dbReference>
<dbReference type="PANTHER" id="PTHR11649">
    <property type="entry name" value="MSS1/TRME-RELATED GTP-BINDING PROTEIN"/>
    <property type="match status" value="1"/>
</dbReference>
<feature type="region of interest" description="Disordered" evidence="10">
    <location>
        <begin position="64"/>
        <end position="101"/>
    </location>
</feature>
<evidence type="ECO:0000256" key="4">
    <source>
        <dbReference type="ARBA" id="ARBA00022723"/>
    </source>
</evidence>
<dbReference type="Gene3D" id="3.40.50.300">
    <property type="entry name" value="P-loop containing nucleotide triphosphate hydrolases"/>
    <property type="match status" value="1"/>
</dbReference>
<evidence type="ECO:0000259" key="11">
    <source>
        <dbReference type="PROSITE" id="PS51706"/>
    </source>
</evidence>
<reference evidence="12 13" key="1">
    <citation type="journal article" date="2012" name="Genome Biol.">
        <title>The genome of the polar eukaryotic microalga coccomyxa subellipsoidea reveals traits of cold adaptation.</title>
        <authorList>
            <person name="Blanc G."/>
            <person name="Agarkova I."/>
            <person name="Grimwood J."/>
            <person name="Kuo A."/>
            <person name="Brueggeman A."/>
            <person name="Dunigan D."/>
            <person name="Gurnon J."/>
            <person name="Ladunga I."/>
            <person name="Lindquist E."/>
            <person name="Lucas S."/>
            <person name="Pangilinan J."/>
            <person name="Proschold T."/>
            <person name="Salamov A."/>
            <person name="Schmutz J."/>
            <person name="Weeks D."/>
            <person name="Yamada T."/>
            <person name="Claverie J.M."/>
            <person name="Grigoriev I."/>
            <person name="Van Etten J."/>
            <person name="Lomsadze A."/>
            <person name="Borodovsky M."/>
        </authorList>
    </citation>
    <scope>NUCLEOTIDE SEQUENCE [LARGE SCALE GENOMIC DNA]</scope>
    <source>
        <strain evidence="12 13">C-169</strain>
    </source>
</reference>
<comment type="cofactor">
    <cofactor evidence="1">
        <name>Mg(2+)</name>
        <dbReference type="ChEBI" id="CHEBI:18420"/>
    </cofactor>
</comment>
<evidence type="ECO:0000256" key="3">
    <source>
        <dbReference type="ARBA" id="ARBA00022618"/>
    </source>
</evidence>
<evidence type="ECO:0000256" key="1">
    <source>
        <dbReference type="ARBA" id="ARBA00001946"/>
    </source>
</evidence>
<keyword evidence="5" id="KW-0547">Nucleotide-binding</keyword>
<dbReference type="HAMAP" id="MF_00321">
    <property type="entry name" value="GTPase_EngB"/>
    <property type="match status" value="1"/>
</dbReference>
<evidence type="ECO:0000256" key="10">
    <source>
        <dbReference type="SAM" id="MobiDB-lite"/>
    </source>
</evidence>
<keyword evidence="8" id="KW-0717">Septation</keyword>
<dbReference type="PANTHER" id="PTHR11649:SF13">
    <property type="entry name" value="ENGB-TYPE G DOMAIN-CONTAINING PROTEIN"/>
    <property type="match status" value="1"/>
</dbReference>
<dbReference type="InterPro" id="IPR027417">
    <property type="entry name" value="P-loop_NTPase"/>
</dbReference>
<evidence type="ECO:0000256" key="8">
    <source>
        <dbReference type="ARBA" id="ARBA00023210"/>
    </source>
</evidence>
<dbReference type="AlphaFoldDB" id="I0YJQ2"/>
<dbReference type="GO" id="GO:0051301">
    <property type="term" value="P:cell division"/>
    <property type="evidence" value="ECO:0007669"/>
    <property type="project" value="UniProtKB-KW"/>
</dbReference>
<feature type="compositionally biased region" description="Polar residues" evidence="10">
    <location>
        <begin position="88"/>
        <end position="99"/>
    </location>
</feature>
<keyword evidence="7" id="KW-0342">GTP-binding</keyword>
<accession>I0YJQ2</accession>
<organism evidence="12 13">
    <name type="scientific">Coccomyxa subellipsoidea (strain C-169)</name>
    <name type="common">Green microalga</name>
    <dbReference type="NCBI Taxonomy" id="574566"/>
    <lineage>
        <taxon>Eukaryota</taxon>
        <taxon>Viridiplantae</taxon>
        <taxon>Chlorophyta</taxon>
        <taxon>core chlorophytes</taxon>
        <taxon>Trebouxiophyceae</taxon>
        <taxon>Trebouxiophyceae incertae sedis</taxon>
        <taxon>Coccomyxaceae</taxon>
        <taxon>Coccomyxa</taxon>
        <taxon>Coccomyxa subellipsoidea</taxon>
    </lineage>
</organism>
<evidence type="ECO:0000256" key="9">
    <source>
        <dbReference type="ARBA" id="ARBA00023306"/>
    </source>
</evidence>
<dbReference type="Proteomes" id="UP000007264">
    <property type="component" value="Unassembled WGS sequence"/>
</dbReference>